<dbReference type="PANTHER" id="PTHR21856">
    <property type="entry name" value="FIBROUS SHEATH-INTERACTING PROTEIN 2"/>
    <property type="match status" value="1"/>
</dbReference>
<accession>A0A151P1I4</accession>
<dbReference type="Pfam" id="PF15783">
    <property type="entry name" value="FSIP2"/>
    <property type="match status" value="1"/>
</dbReference>
<evidence type="ECO:0000313" key="3">
    <source>
        <dbReference type="Proteomes" id="UP000050525"/>
    </source>
</evidence>
<dbReference type="EMBL" id="AKHW03001300">
    <property type="protein sequence ID" value="KYO42947.1"/>
    <property type="molecule type" value="Genomic_DNA"/>
</dbReference>
<dbReference type="GO" id="GO:0005739">
    <property type="term" value="C:mitochondrion"/>
    <property type="evidence" value="ECO:0007669"/>
    <property type="project" value="TreeGrafter"/>
</dbReference>
<dbReference type="InterPro" id="IPR031554">
    <property type="entry name" value="FSIP2_C"/>
</dbReference>
<dbReference type="PANTHER" id="PTHR21856:SF7">
    <property type="entry name" value="FIBROUS SHEATH-INTERACTING PROTEIN 2"/>
    <property type="match status" value="1"/>
</dbReference>
<evidence type="ECO:0000259" key="1">
    <source>
        <dbReference type="Pfam" id="PF15783"/>
    </source>
</evidence>
<proteinExistence type="predicted"/>
<dbReference type="InterPro" id="IPR038891">
    <property type="entry name" value="FSIP2"/>
</dbReference>
<reference evidence="2 3" key="1">
    <citation type="journal article" date="2012" name="Genome Biol.">
        <title>Sequencing three crocodilian genomes to illuminate the evolution of archosaurs and amniotes.</title>
        <authorList>
            <person name="St John J.A."/>
            <person name="Braun E.L."/>
            <person name="Isberg S.R."/>
            <person name="Miles L.G."/>
            <person name="Chong A.Y."/>
            <person name="Gongora J."/>
            <person name="Dalzell P."/>
            <person name="Moran C."/>
            <person name="Bed'hom B."/>
            <person name="Abzhanov A."/>
            <person name="Burgess S.C."/>
            <person name="Cooksey A.M."/>
            <person name="Castoe T.A."/>
            <person name="Crawford N.G."/>
            <person name="Densmore L.D."/>
            <person name="Drew J.C."/>
            <person name="Edwards S.V."/>
            <person name="Faircloth B.C."/>
            <person name="Fujita M.K."/>
            <person name="Greenwold M.J."/>
            <person name="Hoffmann F.G."/>
            <person name="Howard J.M."/>
            <person name="Iguchi T."/>
            <person name="Janes D.E."/>
            <person name="Khan S.Y."/>
            <person name="Kohno S."/>
            <person name="de Koning A.J."/>
            <person name="Lance S.L."/>
            <person name="McCarthy F.M."/>
            <person name="McCormack J.E."/>
            <person name="Merchant M.E."/>
            <person name="Peterson D.G."/>
            <person name="Pollock D.D."/>
            <person name="Pourmand N."/>
            <person name="Raney B.J."/>
            <person name="Roessler K.A."/>
            <person name="Sanford J.R."/>
            <person name="Sawyer R.H."/>
            <person name="Schmidt C.J."/>
            <person name="Triplett E.W."/>
            <person name="Tuberville T.D."/>
            <person name="Venegas-Anaya M."/>
            <person name="Howard J.T."/>
            <person name="Jarvis E.D."/>
            <person name="Guillette L.J.Jr."/>
            <person name="Glenn T.C."/>
            <person name="Green R.E."/>
            <person name="Ray D.A."/>
        </authorList>
    </citation>
    <scope>NUCLEOTIDE SEQUENCE [LARGE SCALE GENOMIC DNA]</scope>
    <source>
        <strain evidence="2">KSC_2009_1</strain>
    </source>
</reference>
<evidence type="ECO:0000313" key="2">
    <source>
        <dbReference type="EMBL" id="KYO42947.1"/>
    </source>
</evidence>
<keyword evidence="3" id="KW-1185">Reference proteome</keyword>
<organism evidence="2 3">
    <name type="scientific">Alligator mississippiensis</name>
    <name type="common">American alligator</name>
    <dbReference type="NCBI Taxonomy" id="8496"/>
    <lineage>
        <taxon>Eukaryota</taxon>
        <taxon>Metazoa</taxon>
        <taxon>Chordata</taxon>
        <taxon>Craniata</taxon>
        <taxon>Vertebrata</taxon>
        <taxon>Euteleostomi</taxon>
        <taxon>Archelosauria</taxon>
        <taxon>Archosauria</taxon>
        <taxon>Crocodylia</taxon>
        <taxon>Alligatoridae</taxon>
        <taxon>Alligatorinae</taxon>
        <taxon>Alligator</taxon>
    </lineage>
</organism>
<gene>
    <name evidence="2" type="ORF">Y1Q_0010277</name>
</gene>
<name>A0A151P1I4_ALLMI</name>
<feature type="domain" description="Fibrous sheath-interacting protein 2 C-terminal" evidence="1">
    <location>
        <begin position="44"/>
        <end position="199"/>
    </location>
</feature>
<dbReference type="AlphaFoldDB" id="A0A151P1I4"/>
<comment type="caution">
    <text evidence="2">The sequence shown here is derived from an EMBL/GenBank/DDBJ whole genome shotgun (WGS) entry which is preliminary data.</text>
</comment>
<dbReference type="Proteomes" id="UP000050525">
    <property type="component" value="Unassembled WGS sequence"/>
</dbReference>
<protein>
    <recommendedName>
        <fullName evidence="1">Fibrous sheath-interacting protein 2 C-terminal domain-containing protein</fullName>
    </recommendedName>
</protein>
<sequence>MGSGQVPEPQVRHSDLNRPSWWKVSLAEADTDLDAENTLLLDYATRKILNHLHVLLSKHQMNMNEYISEREFLHTEDSQVMGDLFHSASTSIIEHSESHIFACRDLINRKDILVHRIAALIAKEVSKPEFQASSEKETLPTSSSPTEVVRIVEKLPTNLGMIKKIQKPTLNLRIPVVPMTFVEKILSRFLSKLMAEAQSTGDVYQELK</sequence>